<dbReference type="SUPFAM" id="SSF50494">
    <property type="entry name" value="Trypsin-like serine proteases"/>
    <property type="match status" value="1"/>
</dbReference>
<sequence length="407" mass="43449">MRSIWTIFANLSAICLLVLCLLGVFRPGLLDDLLSHRKPAPIEPQRPTATVKIIQTDTPKANLGLQYKPSGEIKHTLTTTIITSYADAVNLASPSVVSIYTTKIIASPFKGLRDVPSLRPFIIEQYNKKLNEPTDLGSGVIANAEGYILTNYHVVEAADSIEVALYDGRKFKAKFIGADPDTDLAVIKIEVPDLVPITYETSQNLSVGDVVLAIGNPFGVGQTTTMGIVSAIGRSGLGINTYENFIQTDASINPGNSGGALINVNGKLVGINTAIYADDEYGGSLGIGFATPADTALNILNQIITNGHVTRGWLGIEAQLVTSEVAKTLKLNDTTGVVIIRIEPGSPADKAKLKNGDVITAFNGSKVISVDHLMIDIASQKPGDTIKLTVFRDGHSDELEIVLESRE</sequence>
<dbReference type="PRINTS" id="PR00834">
    <property type="entry name" value="PROTEASES2C"/>
</dbReference>
<keyword evidence="2" id="KW-0378">Hydrolase</keyword>
<dbReference type="PANTHER" id="PTHR43343">
    <property type="entry name" value="PEPTIDASE S12"/>
    <property type="match status" value="1"/>
</dbReference>
<accession>A0A654KGD7</accession>
<dbReference type="Gene3D" id="2.40.10.120">
    <property type="match status" value="1"/>
</dbReference>
<evidence type="ECO:0000313" key="5">
    <source>
        <dbReference type="Proteomes" id="UP000007472"/>
    </source>
</evidence>
<dbReference type="InterPro" id="IPR009003">
    <property type="entry name" value="Peptidase_S1_PA"/>
</dbReference>
<evidence type="ECO:0000313" key="4">
    <source>
        <dbReference type="EMBL" id="ADU91425.1"/>
    </source>
</evidence>
<organism evidence="4 5">
    <name type="scientific">Taylorella equigenitalis (strain MCE9)</name>
    <dbReference type="NCBI Taxonomy" id="937774"/>
    <lineage>
        <taxon>Bacteria</taxon>
        <taxon>Pseudomonadati</taxon>
        <taxon>Pseudomonadota</taxon>
        <taxon>Betaproteobacteria</taxon>
        <taxon>Burkholderiales</taxon>
        <taxon>Alcaligenaceae</taxon>
        <taxon>Taylorella</taxon>
    </lineage>
</organism>
<dbReference type="InterPro" id="IPR001478">
    <property type="entry name" value="PDZ"/>
</dbReference>
<keyword evidence="1 4" id="KW-0645">Protease</keyword>
<dbReference type="KEGG" id="teq:TEQUI_0483"/>
<feature type="domain" description="PDZ" evidence="3">
    <location>
        <begin position="303"/>
        <end position="394"/>
    </location>
</feature>
<evidence type="ECO:0000256" key="1">
    <source>
        <dbReference type="ARBA" id="ARBA00022670"/>
    </source>
</evidence>
<dbReference type="Proteomes" id="UP000007472">
    <property type="component" value="Chromosome"/>
</dbReference>
<dbReference type="EMBL" id="CP002456">
    <property type="protein sequence ID" value="ADU91425.1"/>
    <property type="molecule type" value="Genomic_DNA"/>
</dbReference>
<evidence type="ECO:0000256" key="2">
    <source>
        <dbReference type="ARBA" id="ARBA00022801"/>
    </source>
</evidence>
<name>A0A654KGD7_TAYEM</name>
<dbReference type="GO" id="GO:0004252">
    <property type="term" value="F:serine-type endopeptidase activity"/>
    <property type="evidence" value="ECO:0007669"/>
    <property type="project" value="InterPro"/>
</dbReference>
<dbReference type="Gene3D" id="2.30.42.10">
    <property type="match status" value="1"/>
</dbReference>
<dbReference type="SMART" id="SM00228">
    <property type="entry name" value="PDZ"/>
    <property type="match status" value="1"/>
</dbReference>
<gene>
    <name evidence="4" type="ordered locus">TEQUI_0483</name>
</gene>
<dbReference type="PROSITE" id="PS50106">
    <property type="entry name" value="PDZ"/>
    <property type="match status" value="1"/>
</dbReference>
<dbReference type="SUPFAM" id="SSF50156">
    <property type="entry name" value="PDZ domain-like"/>
    <property type="match status" value="1"/>
</dbReference>
<dbReference type="AlphaFoldDB" id="A0A654KGD7"/>
<evidence type="ECO:0000259" key="3">
    <source>
        <dbReference type="PROSITE" id="PS50106"/>
    </source>
</evidence>
<dbReference type="Pfam" id="PF13180">
    <property type="entry name" value="PDZ_2"/>
    <property type="match status" value="1"/>
</dbReference>
<dbReference type="InterPro" id="IPR001940">
    <property type="entry name" value="Peptidase_S1C"/>
</dbReference>
<protein>
    <submittedName>
        <fullName evidence="4">Outer membrane stress sensor protease DegS</fullName>
    </submittedName>
</protein>
<dbReference type="PANTHER" id="PTHR43343:SF3">
    <property type="entry name" value="PROTEASE DO-LIKE 8, CHLOROPLASTIC"/>
    <property type="match status" value="1"/>
</dbReference>
<dbReference type="Pfam" id="PF13365">
    <property type="entry name" value="Trypsin_2"/>
    <property type="match status" value="1"/>
</dbReference>
<dbReference type="InterPro" id="IPR036034">
    <property type="entry name" value="PDZ_sf"/>
</dbReference>
<reference evidence="4 5" key="1">
    <citation type="journal article" date="2011" name="J. Bacteriol.">
        <title>Genome sequence of Taylorella equigenitalis MCE9, the causative agent of contagious equine metritis.</title>
        <authorList>
            <person name="Hebert L."/>
            <person name="Moumen B."/>
            <person name="Duquesne F."/>
            <person name="Breuil M.F."/>
            <person name="Laugier C."/>
            <person name="Batto J.M."/>
            <person name="Renault P."/>
            <person name="Petry S."/>
        </authorList>
    </citation>
    <scope>NUCLEOTIDE SEQUENCE [LARGE SCALE GENOMIC DNA]</scope>
    <source>
        <strain evidence="4 5">MCE9</strain>
    </source>
</reference>
<dbReference type="InterPro" id="IPR051201">
    <property type="entry name" value="Chloro_Bact_Ser_Proteases"/>
</dbReference>
<dbReference type="GO" id="GO:0006508">
    <property type="term" value="P:proteolysis"/>
    <property type="evidence" value="ECO:0007669"/>
    <property type="project" value="UniProtKB-KW"/>
</dbReference>
<proteinExistence type="predicted"/>